<accession>A0ABN1PEN4</accession>
<evidence type="ECO:0000313" key="1">
    <source>
        <dbReference type="EMBL" id="GAA0927058.1"/>
    </source>
</evidence>
<proteinExistence type="predicted"/>
<comment type="caution">
    <text evidence="1">The sequence shown here is derived from an EMBL/GenBank/DDBJ whole genome shotgun (WGS) entry which is preliminary data.</text>
</comment>
<dbReference type="RefSeq" id="WP_143631327.1">
    <property type="nucleotide sequence ID" value="NZ_BAAAHG010000054.1"/>
</dbReference>
<dbReference type="EMBL" id="BAAAHG010000054">
    <property type="protein sequence ID" value="GAA0927058.1"/>
    <property type="molecule type" value="Genomic_DNA"/>
</dbReference>
<name>A0ABN1PEN4_9ACTN</name>
<sequence>MIHLSFSLPEPGSPWQRTWEKAKQGDPASLAEVDLRYKYFSVNVEMVIDGVEVISKRRFVTLVDLALSLSHAKKCISSREDAAFGFTESEEVIYLQCDGDLIVVTSSKRSWQVTAERKELVSAFSGFLREAYSCLTSEIPGLVANPVLRQILPE</sequence>
<reference evidence="1 2" key="1">
    <citation type="journal article" date="2019" name="Int. J. Syst. Evol. Microbiol.">
        <title>The Global Catalogue of Microorganisms (GCM) 10K type strain sequencing project: providing services to taxonomists for standard genome sequencing and annotation.</title>
        <authorList>
            <consortium name="The Broad Institute Genomics Platform"/>
            <consortium name="The Broad Institute Genome Sequencing Center for Infectious Disease"/>
            <person name="Wu L."/>
            <person name="Ma J."/>
        </authorList>
    </citation>
    <scope>NUCLEOTIDE SEQUENCE [LARGE SCALE GENOMIC DNA]</scope>
    <source>
        <strain evidence="1 2">JCM 10673</strain>
    </source>
</reference>
<organism evidence="1 2">
    <name type="scientific">Streptomyces thermoalcalitolerans</name>
    <dbReference type="NCBI Taxonomy" id="65605"/>
    <lineage>
        <taxon>Bacteria</taxon>
        <taxon>Bacillati</taxon>
        <taxon>Actinomycetota</taxon>
        <taxon>Actinomycetes</taxon>
        <taxon>Kitasatosporales</taxon>
        <taxon>Streptomycetaceae</taxon>
        <taxon>Streptomyces</taxon>
    </lineage>
</organism>
<evidence type="ECO:0000313" key="2">
    <source>
        <dbReference type="Proteomes" id="UP001501005"/>
    </source>
</evidence>
<dbReference type="Proteomes" id="UP001501005">
    <property type="component" value="Unassembled WGS sequence"/>
</dbReference>
<keyword evidence="2" id="KW-1185">Reference proteome</keyword>
<gene>
    <name evidence="1" type="ORF">GCM10009549_48950</name>
</gene>
<protein>
    <submittedName>
        <fullName evidence="1">Uncharacterized protein</fullName>
    </submittedName>
</protein>